<gene>
    <name evidence="1" type="ORF">QE152_g10147</name>
</gene>
<accession>A0AAW1LW73</accession>
<evidence type="ECO:0008006" key="3">
    <source>
        <dbReference type="Google" id="ProtNLM"/>
    </source>
</evidence>
<evidence type="ECO:0000313" key="2">
    <source>
        <dbReference type="Proteomes" id="UP001458880"/>
    </source>
</evidence>
<dbReference type="AlphaFoldDB" id="A0AAW1LW73"/>
<organism evidence="1 2">
    <name type="scientific">Popillia japonica</name>
    <name type="common">Japanese beetle</name>
    <dbReference type="NCBI Taxonomy" id="7064"/>
    <lineage>
        <taxon>Eukaryota</taxon>
        <taxon>Metazoa</taxon>
        <taxon>Ecdysozoa</taxon>
        <taxon>Arthropoda</taxon>
        <taxon>Hexapoda</taxon>
        <taxon>Insecta</taxon>
        <taxon>Pterygota</taxon>
        <taxon>Neoptera</taxon>
        <taxon>Endopterygota</taxon>
        <taxon>Coleoptera</taxon>
        <taxon>Polyphaga</taxon>
        <taxon>Scarabaeiformia</taxon>
        <taxon>Scarabaeidae</taxon>
        <taxon>Rutelinae</taxon>
        <taxon>Popillia</taxon>
    </lineage>
</organism>
<dbReference type="Proteomes" id="UP001458880">
    <property type="component" value="Unassembled WGS sequence"/>
</dbReference>
<keyword evidence="2" id="KW-1185">Reference proteome</keyword>
<protein>
    <recommendedName>
        <fullName evidence="3">PiggyBac transposable element-derived protein domain-containing protein</fullName>
    </recommendedName>
</protein>
<comment type="caution">
    <text evidence="1">The sequence shown here is derived from an EMBL/GenBank/DDBJ whole genome shotgun (WGS) entry which is preliminary data.</text>
</comment>
<reference evidence="1 2" key="1">
    <citation type="journal article" date="2024" name="BMC Genomics">
        <title>De novo assembly and annotation of Popillia japonica's genome with initial clues to its potential as an invasive pest.</title>
        <authorList>
            <person name="Cucini C."/>
            <person name="Boschi S."/>
            <person name="Funari R."/>
            <person name="Cardaioli E."/>
            <person name="Iannotti N."/>
            <person name="Marturano G."/>
            <person name="Paoli F."/>
            <person name="Bruttini M."/>
            <person name="Carapelli A."/>
            <person name="Frati F."/>
            <person name="Nardi F."/>
        </authorList>
    </citation>
    <scope>NUCLEOTIDE SEQUENCE [LARGE SCALE GENOMIC DNA]</scope>
    <source>
        <strain evidence="1">DMR45628</strain>
    </source>
</reference>
<evidence type="ECO:0000313" key="1">
    <source>
        <dbReference type="EMBL" id="KAK9738119.1"/>
    </source>
</evidence>
<dbReference type="EMBL" id="JASPKY010000090">
    <property type="protein sequence ID" value="KAK9738119.1"/>
    <property type="molecule type" value="Genomic_DNA"/>
</dbReference>
<proteinExistence type="predicted"/>
<sequence length="119" mass="13502">MIMCQSITNAIVAKAFIETSDQKASYASPVRRSMKWYRKIGMELLENTAMVNALIVYEMAMHKKMSIAHFREKIVVATFNSNFREKIVVATFNSNIDARNAANVEFKAAPEHKLGETKI</sequence>
<name>A0AAW1LW73_POPJA</name>